<reference evidence="1 2" key="1">
    <citation type="submission" date="2019-10" db="EMBL/GenBank/DDBJ databases">
        <title>Whole genome shotgun sequence of Acrocarpospora macrocephala NBRC 16266.</title>
        <authorList>
            <person name="Ichikawa N."/>
            <person name="Kimura A."/>
            <person name="Kitahashi Y."/>
            <person name="Komaki H."/>
            <person name="Oguchi A."/>
        </authorList>
    </citation>
    <scope>NUCLEOTIDE SEQUENCE [LARGE SCALE GENOMIC DNA]</scope>
    <source>
        <strain evidence="1 2">NBRC 16266</strain>
    </source>
</reference>
<proteinExistence type="predicted"/>
<comment type="caution">
    <text evidence="1">The sequence shown here is derived from an EMBL/GenBank/DDBJ whole genome shotgun (WGS) entry which is preliminary data.</text>
</comment>
<protein>
    <submittedName>
        <fullName evidence="1">Uncharacterized protein</fullName>
    </submittedName>
</protein>
<dbReference type="Proteomes" id="UP000331127">
    <property type="component" value="Unassembled WGS sequence"/>
</dbReference>
<dbReference type="EMBL" id="BLAE01000031">
    <property type="protein sequence ID" value="GES11660.1"/>
    <property type="molecule type" value="Genomic_DNA"/>
</dbReference>
<accession>A0A5M3WST2</accession>
<evidence type="ECO:0000313" key="1">
    <source>
        <dbReference type="EMBL" id="GES11660.1"/>
    </source>
</evidence>
<evidence type="ECO:0000313" key="2">
    <source>
        <dbReference type="Proteomes" id="UP000331127"/>
    </source>
</evidence>
<sequence>MAGPVLLVPAKWTYYRRFPDIMGLMHGPGFPEGWMARRVWPTKSIALVIVFVLSGCGDNAPPEPTAAEAGEVLKSHIDQTLKHAFAENIKITDPGGKDIPCGNGKYRRTYAAEADAGAGSGDSEIITVALIGALRSVADYDLVGPLSQLTQEEAVSAKYHTRLVLSSPAKGRMVARGETECLSLS</sequence>
<keyword evidence="2" id="KW-1185">Reference proteome</keyword>
<name>A0A5M3WST2_9ACTN</name>
<organism evidence="1 2">
    <name type="scientific">Acrocarpospora macrocephala</name>
    <dbReference type="NCBI Taxonomy" id="150177"/>
    <lineage>
        <taxon>Bacteria</taxon>
        <taxon>Bacillati</taxon>
        <taxon>Actinomycetota</taxon>
        <taxon>Actinomycetes</taxon>
        <taxon>Streptosporangiales</taxon>
        <taxon>Streptosporangiaceae</taxon>
        <taxon>Acrocarpospora</taxon>
    </lineage>
</organism>
<gene>
    <name evidence="1" type="ORF">Amac_052570</name>
</gene>
<dbReference type="AlphaFoldDB" id="A0A5M3WST2"/>